<dbReference type="Gene3D" id="3.80.10.10">
    <property type="entry name" value="Ribonuclease Inhibitor"/>
    <property type="match status" value="3"/>
</dbReference>
<evidence type="ECO:0000256" key="2">
    <source>
        <dbReference type="ARBA" id="ARBA00022737"/>
    </source>
</evidence>
<keyword evidence="1" id="KW-0433">Leucine-rich repeat</keyword>
<dbReference type="InterPro" id="IPR042197">
    <property type="entry name" value="Apaf_helical"/>
</dbReference>
<dbReference type="PANTHER" id="PTHR11017:SF570">
    <property type="entry name" value="DISEASE RESISTANCE PROTEIN (TIR-NBS CLASS)-RELATED"/>
    <property type="match status" value="1"/>
</dbReference>
<evidence type="ECO:0000259" key="4">
    <source>
        <dbReference type="Pfam" id="PF00931"/>
    </source>
</evidence>
<name>A0A059B4V9_EUCGR</name>
<evidence type="ECO:0000259" key="5">
    <source>
        <dbReference type="Pfam" id="PF23282"/>
    </source>
</evidence>
<dbReference type="GO" id="GO:0043531">
    <property type="term" value="F:ADP binding"/>
    <property type="evidence" value="ECO:0007669"/>
    <property type="project" value="InterPro"/>
</dbReference>
<protein>
    <submittedName>
        <fullName evidence="7">Uncharacterized protein</fullName>
    </submittedName>
</protein>
<dbReference type="InterPro" id="IPR032675">
    <property type="entry name" value="LRR_dom_sf"/>
</dbReference>
<dbReference type="InParanoid" id="A0A059B4V9"/>
<sequence>MEKISAQTSETRIIGIHGMGGIGKTTIAKIIYNRLSNNFEDCCFLSNIREMSERKGIECLQNQLISDILKDKCIDIRNIDDGIKTIKDRLSNKRVLLLLDDVHEKNHIDALVGGRDWFGRGSKLLITTRNKEVLDVFEVDNHYELTGMDRSQSLQLFSKHAFRRDSPLDEYIDQSNRVIDIAKGLPLALEVIGSLLSRTEKRKWNDILEKLENVPHTEVQRKLKISYDALEVRHKHIFLDIACLFIGCDKDVMVHFWEKSKFFPKEALIVLQNMSLIKIEENNSVWMHDQLRDLGREIVRQESNTKIQEQSRVWDPKEGLDLLRKHKVMMNLKVLDMSNCSLLERLPDSIGSLESLIELDISKTSIKELPDSIGNLKKLKVVKMRESRLSKIPDVLWSMGNLEHIMASSGVYGFRERHFHVQIGNGICGSQSLRILILESADIYPLPRLPESLINLQMSILHMGTFPDLSNLTNLEKMDLEFGWPHHDVISNGLGEHPMPRWLGNLSKLEFLALCSHHGTTSPTDLALPPQLKSLRLECPNLRHLPRLPSSLSYLKLDGCKSLCSMEDLSNLKKLSSLRILSAAIAEIQGLGCLENLRDLYLHSLRQVKILPDLSNLNKLTSLRVEYCDKLVEIQGQLPRFLDFFHVDDCGSLQKLPDLSSLMGKQALFLYNCKKINVEAILDVARLNPRHFKFVDFEQLQILPDLSNSNELIRLQVQQCDNLVEIQGELPQSLEVLEIDSCKSLWKLPNLSSLTGLREVSIGYCDNLVEIPGELPQSLKKLRIFYCGSLQKLPCLSSLIRLQAVRIQNCDNLVEIQGELPQFLEVLEIHSCKSLQKLPNLSSSMGLREVRICFCNDLVEIQGELPQSLEKLVISSCVSLRKLPYLSSLIGLQEVCVLNCGNLVEIPSELPQSLEKLEIYSCRSLQKLPNLLSSMGLQEVHIRYCNDLVEIPSELPQSLEKLVISSCESLQKLPNLSSLIRLREFSIHNCDQLVEIPGELPQSLEVLDIYA</sequence>
<dbReference type="Gene3D" id="3.40.50.300">
    <property type="entry name" value="P-loop containing nucleotide triphosphate hydrolases"/>
    <property type="match status" value="1"/>
</dbReference>
<evidence type="ECO:0000259" key="6">
    <source>
        <dbReference type="Pfam" id="PF23598"/>
    </source>
</evidence>
<dbReference type="Gene3D" id="1.10.8.430">
    <property type="entry name" value="Helical domain of apoptotic protease-activating factors"/>
    <property type="match status" value="1"/>
</dbReference>
<dbReference type="Pfam" id="PF00931">
    <property type="entry name" value="NB-ARC"/>
    <property type="match status" value="1"/>
</dbReference>
<dbReference type="AlphaFoldDB" id="A0A059B4V9"/>
<dbReference type="PRINTS" id="PR00364">
    <property type="entry name" value="DISEASERSIST"/>
</dbReference>
<feature type="domain" description="NB-ARC" evidence="4">
    <location>
        <begin position="8"/>
        <end position="165"/>
    </location>
</feature>
<organism evidence="7">
    <name type="scientific">Eucalyptus grandis</name>
    <name type="common">Flooded gum</name>
    <dbReference type="NCBI Taxonomy" id="71139"/>
    <lineage>
        <taxon>Eukaryota</taxon>
        <taxon>Viridiplantae</taxon>
        <taxon>Streptophyta</taxon>
        <taxon>Embryophyta</taxon>
        <taxon>Tracheophyta</taxon>
        <taxon>Spermatophyta</taxon>
        <taxon>Magnoliopsida</taxon>
        <taxon>eudicotyledons</taxon>
        <taxon>Gunneridae</taxon>
        <taxon>Pentapetalae</taxon>
        <taxon>rosids</taxon>
        <taxon>malvids</taxon>
        <taxon>Myrtales</taxon>
        <taxon>Myrtaceae</taxon>
        <taxon>Myrtoideae</taxon>
        <taxon>Eucalypteae</taxon>
        <taxon>Eucalyptus</taxon>
    </lineage>
</organism>
<dbReference type="EMBL" id="KK198760">
    <property type="protein sequence ID" value="KCW61054.1"/>
    <property type="molecule type" value="Genomic_DNA"/>
</dbReference>
<dbReference type="GO" id="GO:0006952">
    <property type="term" value="P:defense response"/>
    <property type="evidence" value="ECO:0007669"/>
    <property type="project" value="UniProtKB-KW"/>
</dbReference>
<keyword evidence="3" id="KW-0611">Plant defense</keyword>
<proteinExistence type="predicted"/>
<feature type="domain" description="Disease resistance protein Roq1-like winged-helix" evidence="5">
    <location>
        <begin position="231"/>
        <end position="303"/>
    </location>
</feature>
<accession>A0A059B4V9</accession>
<dbReference type="InterPro" id="IPR002182">
    <property type="entry name" value="NB-ARC"/>
</dbReference>
<dbReference type="SUPFAM" id="SSF52058">
    <property type="entry name" value="L domain-like"/>
    <property type="match status" value="2"/>
</dbReference>
<dbReference type="PANTHER" id="PTHR11017">
    <property type="entry name" value="LEUCINE-RICH REPEAT-CONTAINING PROTEIN"/>
    <property type="match status" value="1"/>
</dbReference>
<dbReference type="InterPro" id="IPR044974">
    <property type="entry name" value="Disease_R_plants"/>
</dbReference>
<evidence type="ECO:0000256" key="1">
    <source>
        <dbReference type="ARBA" id="ARBA00022614"/>
    </source>
</evidence>
<evidence type="ECO:0000313" key="7">
    <source>
        <dbReference type="EMBL" id="KCW61054.1"/>
    </source>
</evidence>
<dbReference type="InterPro" id="IPR055414">
    <property type="entry name" value="LRR_R13L4/SHOC2-like"/>
</dbReference>
<dbReference type="eggNOG" id="ENOG502SDB3">
    <property type="taxonomic scope" value="Eukaryota"/>
</dbReference>
<reference evidence="7" key="1">
    <citation type="submission" date="2013-07" db="EMBL/GenBank/DDBJ databases">
        <title>The genome of Eucalyptus grandis.</title>
        <authorList>
            <person name="Schmutz J."/>
            <person name="Hayes R."/>
            <person name="Myburg A."/>
            <person name="Tuskan G."/>
            <person name="Grattapaglia D."/>
            <person name="Rokhsar D.S."/>
        </authorList>
    </citation>
    <scope>NUCLEOTIDE SEQUENCE</scope>
    <source>
        <tissue evidence="7">Leaf extractions</tissue>
    </source>
</reference>
<dbReference type="Pfam" id="PF23598">
    <property type="entry name" value="LRR_14"/>
    <property type="match status" value="1"/>
</dbReference>
<dbReference type="InterPro" id="IPR027417">
    <property type="entry name" value="P-loop_NTPase"/>
</dbReference>
<dbReference type="Gramene" id="KCW61054">
    <property type="protein sequence ID" value="KCW61054"/>
    <property type="gene ID" value="EUGRSUZ_H03827"/>
</dbReference>
<evidence type="ECO:0000256" key="3">
    <source>
        <dbReference type="ARBA" id="ARBA00022821"/>
    </source>
</evidence>
<dbReference type="GO" id="GO:0051707">
    <property type="term" value="P:response to other organism"/>
    <property type="evidence" value="ECO:0007669"/>
    <property type="project" value="UniProtKB-ARBA"/>
</dbReference>
<dbReference type="InterPro" id="IPR058192">
    <property type="entry name" value="WHD_ROQ1-like"/>
</dbReference>
<dbReference type="SUPFAM" id="SSF52540">
    <property type="entry name" value="P-loop containing nucleoside triphosphate hydrolases"/>
    <property type="match status" value="1"/>
</dbReference>
<dbReference type="SMART" id="SM00364">
    <property type="entry name" value="LRR_BAC"/>
    <property type="match status" value="9"/>
</dbReference>
<dbReference type="Pfam" id="PF23282">
    <property type="entry name" value="WHD_ROQ1"/>
    <property type="match status" value="1"/>
</dbReference>
<keyword evidence="2" id="KW-0677">Repeat</keyword>
<gene>
    <name evidence="7" type="ORF">EUGRSUZ_H03827</name>
</gene>
<feature type="domain" description="Disease resistance R13L4/SHOC-2-like LRR" evidence="6">
    <location>
        <begin position="332"/>
        <end position="582"/>
    </location>
</feature>